<dbReference type="KEGG" id="egl:EGR_00929"/>
<evidence type="ECO:0000313" key="2">
    <source>
        <dbReference type="Proteomes" id="UP000019149"/>
    </source>
</evidence>
<dbReference type="EMBL" id="APAU02000003">
    <property type="protein sequence ID" value="EUB64385.1"/>
    <property type="molecule type" value="Genomic_DNA"/>
</dbReference>
<dbReference type="Proteomes" id="UP000019149">
    <property type="component" value="Unassembled WGS sequence"/>
</dbReference>
<protein>
    <submittedName>
        <fullName evidence="1">Uncharacterized protein</fullName>
    </submittedName>
</protein>
<dbReference type="CTD" id="36336644"/>
<keyword evidence="2" id="KW-1185">Reference proteome</keyword>
<organism evidence="1 2">
    <name type="scientific">Echinococcus granulosus</name>
    <name type="common">Hydatid tapeworm</name>
    <dbReference type="NCBI Taxonomy" id="6210"/>
    <lineage>
        <taxon>Eukaryota</taxon>
        <taxon>Metazoa</taxon>
        <taxon>Spiralia</taxon>
        <taxon>Lophotrochozoa</taxon>
        <taxon>Platyhelminthes</taxon>
        <taxon>Cestoda</taxon>
        <taxon>Eucestoda</taxon>
        <taxon>Cyclophyllidea</taxon>
        <taxon>Taeniidae</taxon>
        <taxon>Echinococcus</taxon>
        <taxon>Echinococcus granulosus group</taxon>
    </lineage>
</organism>
<dbReference type="GeneID" id="36336644"/>
<accession>W6URM8</accession>
<sequence>MPAASQPFSTSALRIPPQYYVFFHFQDRLGMLHLWWRDANPIPQNNHTDFYYQTLSPNVTEEGHMLQMRESVTTPNKRVGNDAYLRQLPLVSRSAGPLLTSEATLAVHHPQKLVVKLSAVPV</sequence>
<evidence type="ECO:0000313" key="1">
    <source>
        <dbReference type="EMBL" id="EUB64385.1"/>
    </source>
</evidence>
<proteinExistence type="predicted"/>
<gene>
    <name evidence="1" type="ORF">EGR_00929</name>
</gene>
<dbReference type="AlphaFoldDB" id="W6URM8"/>
<dbReference type="RefSeq" id="XP_024355581.1">
    <property type="nucleotide sequence ID" value="XM_024490178.1"/>
</dbReference>
<reference evidence="1 2" key="1">
    <citation type="journal article" date="2013" name="Nat. Genet.">
        <title>The genome of the hydatid tapeworm Echinococcus granulosus.</title>
        <authorList>
            <person name="Zheng H."/>
            <person name="Zhang W."/>
            <person name="Zhang L."/>
            <person name="Zhang Z."/>
            <person name="Li J."/>
            <person name="Lu G."/>
            <person name="Zhu Y."/>
            <person name="Wang Y."/>
            <person name="Huang Y."/>
            <person name="Liu J."/>
            <person name="Kang H."/>
            <person name="Chen J."/>
            <person name="Wang L."/>
            <person name="Chen A."/>
            <person name="Yu S."/>
            <person name="Gao Z."/>
            <person name="Jin L."/>
            <person name="Gu W."/>
            <person name="Wang Z."/>
            <person name="Zhao L."/>
            <person name="Shi B."/>
            <person name="Wen H."/>
            <person name="Lin R."/>
            <person name="Jones M.K."/>
            <person name="Brejova B."/>
            <person name="Vinar T."/>
            <person name="Zhao G."/>
            <person name="McManus D.P."/>
            <person name="Chen Z."/>
            <person name="Zhou Y."/>
            <person name="Wang S."/>
        </authorList>
    </citation>
    <scope>NUCLEOTIDE SEQUENCE [LARGE SCALE GENOMIC DNA]</scope>
</reference>
<name>W6URM8_ECHGR</name>
<comment type="caution">
    <text evidence="1">The sequence shown here is derived from an EMBL/GenBank/DDBJ whole genome shotgun (WGS) entry which is preliminary data.</text>
</comment>